<dbReference type="GeneID" id="43644781"/>
<proteinExistence type="predicted"/>
<protein>
    <recommendedName>
        <fullName evidence="4">Major facilitator superfamily (MFS) profile domain-containing protein</fullName>
    </recommendedName>
</protein>
<feature type="transmembrane region" description="Helical" evidence="1">
    <location>
        <begin position="58"/>
        <end position="77"/>
    </location>
</feature>
<evidence type="ECO:0000256" key="1">
    <source>
        <dbReference type="SAM" id="Phobius"/>
    </source>
</evidence>
<keyword evidence="1" id="KW-0812">Transmembrane</keyword>
<dbReference type="AlphaFoldDB" id="A0A5N6SIB5"/>
<dbReference type="SUPFAM" id="SSF103473">
    <property type="entry name" value="MFS general substrate transporter"/>
    <property type="match status" value="1"/>
</dbReference>
<dbReference type="EMBL" id="ML743604">
    <property type="protein sequence ID" value="KAE8134422.1"/>
    <property type="molecule type" value="Genomic_DNA"/>
</dbReference>
<feature type="transmembrane region" description="Helical" evidence="1">
    <location>
        <begin position="21"/>
        <end position="46"/>
    </location>
</feature>
<dbReference type="RefSeq" id="XP_031910485.1">
    <property type="nucleotide sequence ID" value="XM_032060571.1"/>
</dbReference>
<evidence type="ECO:0008006" key="4">
    <source>
        <dbReference type="Google" id="ProtNLM"/>
    </source>
</evidence>
<name>A0A5N6SIB5_ASPPS</name>
<dbReference type="Proteomes" id="UP000325672">
    <property type="component" value="Unassembled WGS sequence"/>
</dbReference>
<evidence type="ECO:0000313" key="2">
    <source>
        <dbReference type="EMBL" id="KAE8134422.1"/>
    </source>
</evidence>
<keyword evidence="3" id="KW-1185">Reference proteome</keyword>
<keyword evidence="1" id="KW-0472">Membrane</keyword>
<dbReference type="OrthoDB" id="3066029at2759"/>
<accession>A0A5N6SIB5</accession>
<keyword evidence="1" id="KW-1133">Transmembrane helix</keyword>
<reference evidence="2 3" key="1">
    <citation type="submission" date="2019-04" db="EMBL/GenBank/DDBJ databases">
        <title>Friends and foes A comparative genomics study of 23 Aspergillus species from section Flavi.</title>
        <authorList>
            <consortium name="DOE Joint Genome Institute"/>
            <person name="Kjaerbolling I."/>
            <person name="Vesth T."/>
            <person name="Frisvad J.C."/>
            <person name="Nybo J.L."/>
            <person name="Theobald S."/>
            <person name="Kildgaard S."/>
            <person name="Isbrandt T."/>
            <person name="Kuo A."/>
            <person name="Sato A."/>
            <person name="Lyhne E.K."/>
            <person name="Kogle M.E."/>
            <person name="Wiebenga A."/>
            <person name="Kun R.S."/>
            <person name="Lubbers R.J."/>
            <person name="Makela M.R."/>
            <person name="Barry K."/>
            <person name="Chovatia M."/>
            <person name="Clum A."/>
            <person name="Daum C."/>
            <person name="Haridas S."/>
            <person name="He G."/>
            <person name="LaButti K."/>
            <person name="Lipzen A."/>
            <person name="Mondo S."/>
            <person name="Riley R."/>
            <person name="Salamov A."/>
            <person name="Simmons B.A."/>
            <person name="Magnuson J.K."/>
            <person name="Henrissat B."/>
            <person name="Mortensen U.H."/>
            <person name="Larsen T.O."/>
            <person name="Devries R.P."/>
            <person name="Grigoriev I.V."/>
            <person name="Machida M."/>
            <person name="Baker S.E."/>
            <person name="Andersen M.R."/>
        </authorList>
    </citation>
    <scope>NUCLEOTIDE SEQUENCE [LARGE SCALE GENOMIC DNA]</scope>
    <source>
        <strain evidence="2 3">CBS 117625</strain>
    </source>
</reference>
<evidence type="ECO:0000313" key="3">
    <source>
        <dbReference type="Proteomes" id="UP000325672"/>
    </source>
</evidence>
<organism evidence="2 3">
    <name type="scientific">Aspergillus pseudotamarii</name>
    <dbReference type="NCBI Taxonomy" id="132259"/>
    <lineage>
        <taxon>Eukaryota</taxon>
        <taxon>Fungi</taxon>
        <taxon>Dikarya</taxon>
        <taxon>Ascomycota</taxon>
        <taxon>Pezizomycotina</taxon>
        <taxon>Eurotiomycetes</taxon>
        <taxon>Eurotiomycetidae</taxon>
        <taxon>Eurotiales</taxon>
        <taxon>Aspergillaceae</taxon>
        <taxon>Aspergillus</taxon>
        <taxon>Aspergillus subgen. Circumdati</taxon>
    </lineage>
</organism>
<gene>
    <name evidence="2" type="ORF">BDV38DRAFT_285888</name>
</gene>
<dbReference type="InterPro" id="IPR036259">
    <property type="entry name" value="MFS_trans_sf"/>
</dbReference>
<sequence>MQEPKHGSDGAQFVFLTWRKCLILTDACFVVFTSSSALCSIFPATVQIAAELSTTVETLQIANACVQIAMGIALFLWQPIRSFIGRRNATWWPSSSFSVSLPAQL</sequence>